<keyword evidence="1" id="KW-0175">Coiled coil</keyword>
<dbReference type="EMBL" id="LAZR01033929">
    <property type="protein sequence ID" value="KKL46717.1"/>
    <property type="molecule type" value="Genomic_DNA"/>
</dbReference>
<evidence type="ECO:0000256" key="1">
    <source>
        <dbReference type="SAM" id="Coils"/>
    </source>
</evidence>
<accession>A0A0F9F6L4</accession>
<name>A0A0F9F6L4_9ZZZZ</name>
<feature type="coiled-coil region" evidence="1">
    <location>
        <begin position="13"/>
        <end position="47"/>
    </location>
</feature>
<evidence type="ECO:0000313" key="2">
    <source>
        <dbReference type="EMBL" id="KKL46717.1"/>
    </source>
</evidence>
<comment type="caution">
    <text evidence="2">The sequence shown here is derived from an EMBL/GenBank/DDBJ whole genome shotgun (WGS) entry which is preliminary data.</text>
</comment>
<sequence>MSDEGFYELQNIVQALQNDIKRLQEGIESLNSRLVETERMVDILDRRTDT</sequence>
<protein>
    <submittedName>
        <fullName evidence="2">Uncharacterized protein</fullName>
    </submittedName>
</protein>
<gene>
    <name evidence="2" type="ORF">LCGC14_2342800</name>
</gene>
<proteinExistence type="predicted"/>
<organism evidence="2">
    <name type="scientific">marine sediment metagenome</name>
    <dbReference type="NCBI Taxonomy" id="412755"/>
    <lineage>
        <taxon>unclassified sequences</taxon>
        <taxon>metagenomes</taxon>
        <taxon>ecological metagenomes</taxon>
    </lineage>
</organism>
<reference evidence="2" key="1">
    <citation type="journal article" date="2015" name="Nature">
        <title>Complex archaea that bridge the gap between prokaryotes and eukaryotes.</title>
        <authorList>
            <person name="Spang A."/>
            <person name="Saw J.H."/>
            <person name="Jorgensen S.L."/>
            <person name="Zaremba-Niedzwiedzka K."/>
            <person name="Martijn J."/>
            <person name="Lind A.E."/>
            <person name="van Eijk R."/>
            <person name="Schleper C."/>
            <person name="Guy L."/>
            <person name="Ettema T.J."/>
        </authorList>
    </citation>
    <scope>NUCLEOTIDE SEQUENCE</scope>
</reference>
<dbReference type="AlphaFoldDB" id="A0A0F9F6L4"/>